<protein>
    <recommendedName>
        <fullName evidence="1">Methyltransferase domain-containing protein</fullName>
    </recommendedName>
</protein>
<evidence type="ECO:0000259" key="1">
    <source>
        <dbReference type="Pfam" id="PF13649"/>
    </source>
</evidence>
<dbReference type="PANTHER" id="PTHR44809:SF1">
    <property type="entry name" value="PROTEIN O-MANNOSYL-TRANSFERASE TMTC1"/>
    <property type="match status" value="1"/>
</dbReference>
<evidence type="ECO:0000313" key="2">
    <source>
        <dbReference type="EMBL" id="PPE70811.1"/>
    </source>
</evidence>
<dbReference type="AlphaFoldDB" id="A0A2S5T758"/>
<keyword evidence="3" id="KW-1185">Reference proteome</keyword>
<feature type="domain" description="Methyltransferase" evidence="1">
    <location>
        <begin position="285"/>
        <end position="374"/>
    </location>
</feature>
<dbReference type="InterPro" id="IPR029063">
    <property type="entry name" value="SAM-dependent_MTases_sf"/>
</dbReference>
<dbReference type="SUPFAM" id="SSF53335">
    <property type="entry name" value="S-adenosyl-L-methionine-dependent methyltransferases"/>
    <property type="match status" value="1"/>
</dbReference>
<dbReference type="InterPro" id="IPR052943">
    <property type="entry name" value="TMTC_O-mannosyl-trnsfr"/>
</dbReference>
<dbReference type="RefSeq" id="WP_104356501.1">
    <property type="nucleotide sequence ID" value="NZ_CALFFA010000022.1"/>
</dbReference>
<proteinExistence type="predicted"/>
<dbReference type="Gene3D" id="1.25.40.10">
    <property type="entry name" value="Tetratricopeptide repeat domain"/>
    <property type="match status" value="1"/>
</dbReference>
<dbReference type="InterPro" id="IPR011990">
    <property type="entry name" value="TPR-like_helical_dom_sf"/>
</dbReference>
<dbReference type="Proteomes" id="UP000239406">
    <property type="component" value="Unassembled WGS sequence"/>
</dbReference>
<dbReference type="Pfam" id="PF13424">
    <property type="entry name" value="TPR_12"/>
    <property type="match status" value="1"/>
</dbReference>
<accession>A0A2S5T758</accession>
<reference evidence="2 3" key="1">
    <citation type="submission" date="2018-02" db="EMBL/GenBank/DDBJ databases">
        <title>Reclassifiation of [Polyangium] brachysporum DSM 7029 as Guopingzhaonella breviflexa gen. nov., sp. nov., a member of the family Comamonadaceae.</title>
        <authorList>
            <person name="Tang B."/>
        </authorList>
    </citation>
    <scope>NUCLEOTIDE SEQUENCE [LARGE SCALE GENOMIC DNA]</scope>
    <source>
        <strain evidence="2 3">DSM 15344</strain>
    </source>
</reference>
<dbReference type="Pfam" id="PF13432">
    <property type="entry name" value="TPR_16"/>
    <property type="match status" value="2"/>
</dbReference>
<dbReference type="SMART" id="SM00028">
    <property type="entry name" value="TPR"/>
    <property type="match status" value="5"/>
</dbReference>
<evidence type="ECO:0000313" key="3">
    <source>
        <dbReference type="Proteomes" id="UP000239406"/>
    </source>
</evidence>
<sequence length="462" mass="49789">MGKRARPARASGTDVTPLLHQAVVLHQRGMLEEAERLYRRVLALAPEQPDAHHFLGVLLHQGGRSEQGWPLIERSLALVDRIPDWHNNAGNVLLEMGRLDEAIAAYQRGLLLAPDRPDILNNLGVLMRMRRAYQDSEQAYRRALELAPEFADGWSNLGNLLAGTGRLLEALDAYRTALRHKPGHPEARKMLGVAYYALGQVDKAAEVYRDWLADEPGHPVAQHHLAACLGSGVPERASDAYVETIFDRFAHSFDAKLERLHYRAPQLVAEAVARACGAPAGGLDVLDAGCGTGLCGPLLAPHARRLAGVDLSAQMLAKARLRGVYDELAKAELTAYLQQCHAEWDLVVSADTLCYFGDLRAVTAAACEALRPGGCLVFTVEALVDGQGGAGFRLNPHGRYSHAAGYVREVLAQAGLAVEAMEGGVLRTENMQPVEGWLVVARRPAAGQDGACAGTAGRGQGS</sequence>
<name>A0A2S5T758_9BURK</name>
<dbReference type="CDD" id="cd02440">
    <property type="entry name" value="AdoMet_MTases"/>
    <property type="match status" value="1"/>
</dbReference>
<dbReference type="InterPro" id="IPR041698">
    <property type="entry name" value="Methyltransf_25"/>
</dbReference>
<dbReference type="PROSITE" id="PS50005">
    <property type="entry name" value="TPR"/>
    <property type="match status" value="4"/>
</dbReference>
<dbReference type="Gene3D" id="3.40.50.150">
    <property type="entry name" value="Vaccinia Virus protein VP39"/>
    <property type="match status" value="1"/>
</dbReference>
<dbReference type="SUPFAM" id="SSF48452">
    <property type="entry name" value="TPR-like"/>
    <property type="match status" value="1"/>
</dbReference>
<gene>
    <name evidence="2" type="ORF">C1702_04535</name>
</gene>
<dbReference type="InterPro" id="IPR019734">
    <property type="entry name" value="TPR_rpt"/>
</dbReference>
<comment type="caution">
    <text evidence="2">The sequence shown here is derived from an EMBL/GenBank/DDBJ whole genome shotgun (WGS) entry which is preliminary data.</text>
</comment>
<organism evidence="2 3">
    <name type="scientific">Caldimonas thermodepolymerans</name>
    <dbReference type="NCBI Taxonomy" id="215580"/>
    <lineage>
        <taxon>Bacteria</taxon>
        <taxon>Pseudomonadati</taxon>
        <taxon>Pseudomonadota</taxon>
        <taxon>Betaproteobacteria</taxon>
        <taxon>Burkholderiales</taxon>
        <taxon>Sphaerotilaceae</taxon>
        <taxon>Caldimonas</taxon>
    </lineage>
</organism>
<dbReference type="EMBL" id="PSNY01000004">
    <property type="protein sequence ID" value="PPE70811.1"/>
    <property type="molecule type" value="Genomic_DNA"/>
</dbReference>
<dbReference type="PANTHER" id="PTHR44809">
    <property type="match status" value="1"/>
</dbReference>
<dbReference type="Pfam" id="PF13649">
    <property type="entry name" value="Methyltransf_25"/>
    <property type="match status" value="1"/>
</dbReference>